<gene>
    <name evidence="1" type="ORF">IFM12276_55210</name>
</gene>
<reference evidence="1 2" key="1">
    <citation type="submission" date="2022-11" db="EMBL/GenBank/DDBJ databases">
        <title>Genome Sequencing of Nocardia sp. ON39_IFM12276 and assembly.</title>
        <authorList>
            <person name="Shimojima M."/>
            <person name="Toyokawa M."/>
            <person name="Uesaka K."/>
        </authorList>
    </citation>
    <scope>NUCLEOTIDE SEQUENCE [LARGE SCALE GENOMIC DNA]</scope>
    <source>
        <strain evidence="1 2">IFM 12276</strain>
    </source>
</reference>
<evidence type="ECO:0000313" key="2">
    <source>
        <dbReference type="Proteomes" id="UP001317870"/>
    </source>
</evidence>
<proteinExistence type="predicted"/>
<name>A0ABN6UB32_9NOCA</name>
<accession>A0ABN6UB32</accession>
<protein>
    <recommendedName>
        <fullName evidence="3">DNA primase/polymerase bifunctional N-terminal domain-containing protein</fullName>
    </recommendedName>
</protein>
<keyword evidence="2" id="KW-1185">Reference proteome</keyword>
<evidence type="ECO:0000313" key="1">
    <source>
        <dbReference type="EMBL" id="BDU02493.1"/>
    </source>
</evidence>
<dbReference type="Proteomes" id="UP001317870">
    <property type="component" value="Chromosome"/>
</dbReference>
<evidence type="ECO:0008006" key="3">
    <source>
        <dbReference type="Google" id="ProtNLM"/>
    </source>
</evidence>
<organism evidence="1 2">
    <name type="scientific">Nocardia sputorum</name>
    <dbReference type="NCBI Taxonomy" id="2984338"/>
    <lineage>
        <taxon>Bacteria</taxon>
        <taxon>Bacillati</taxon>
        <taxon>Actinomycetota</taxon>
        <taxon>Actinomycetes</taxon>
        <taxon>Mycobacteriales</taxon>
        <taxon>Nocardiaceae</taxon>
        <taxon>Nocardia</taxon>
    </lineage>
</organism>
<dbReference type="EMBL" id="AP026978">
    <property type="protein sequence ID" value="BDU02493.1"/>
    <property type="molecule type" value="Genomic_DNA"/>
</dbReference>
<sequence>MQEGSFRDTPTTRCAFYRRIGGLAAGVDPHTGRITVPAGSVWGLGMAAYLGHEVREELRRRGSATGPIVSYPRSGCWVFLVRPDLPDSTAAFAQLYRAGVTVYAHGRVIALPSPTDRPPAVRHWVEPPRDGFRPSGMVVVAAISRCLPPRAINLSALGISGVSTRAREVR</sequence>